<dbReference type="STRING" id="381764.Fnod_0216"/>
<dbReference type="OrthoDB" id="9773582at2"/>
<proteinExistence type="predicted"/>
<feature type="transmembrane region" description="Helical" evidence="1">
    <location>
        <begin position="106"/>
        <end position="126"/>
    </location>
</feature>
<accession>A7HJK0</accession>
<organism evidence="3 4">
    <name type="scientific">Fervidobacterium nodosum (strain ATCC 35602 / DSM 5306 / Rt17-B1)</name>
    <dbReference type="NCBI Taxonomy" id="381764"/>
    <lineage>
        <taxon>Bacteria</taxon>
        <taxon>Thermotogati</taxon>
        <taxon>Thermotogota</taxon>
        <taxon>Thermotogae</taxon>
        <taxon>Thermotogales</taxon>
        <taxon>Fervidobacteriaceae</taxon>
        <taxon>Fervidobacterium</taxon>
    </lineage>
</organism>
<evidence type="ECO:0000259" key="2">
    <source>
        <dbReference type="SMART" id="SM00014"/>
    </source>
</evidence>
<dbReference type="SMART" id="SM00014">
    <property type="entry name" value="acidPPc"/>
    <property type="match status" value="1"/>
</dbReference>
<dbReference type="Pfam" id="PF01569">
    <property type="entry name" value="PAP2"/>
    <property type="match status" value="1"/>
</dbReference>
<dbReference type="KEGG" id="fno:Fnod_0216"/>
<dbReference type="RefSeq" id="WP_011993406.1">
    <property type="nucleotide sequence ID" value="NC_009718.1"/>
</dbReference>
<dbReference type="InterPro" id="IPR036938">
    <property type="entry name" value="PAP2/HPO_sf"/>
</dbReference>
<dbReference type="InterPro" id="IPR000326">
    <property type="entry name" value="PAP2/HPO"/>
</dbReference>
<dbReference type="HOGENOM" id="CLU_1233510_0_0_0"/>
<protein>
    <submittedName>
        <fullName evidence="3">Phosphoesterase PA-phosphatase related</fullName>
    </submittedName>
</protein>
<evidence type="ECO:0000313" key="4">
    <source>
        <dbReference type="Proteomes" id="UP000002415"/>
    </source>
</evidence>
<dbReference type="EMBL" id="CP000771">
    <property type="protein sequence ID" value="ABS60083.1"/>
    <property type="molecule type" value="Genomic_DNA"/>
</dbReference>
<dbReference type="SUPFAM" id="SSF48317">
    <property type="entry name" value="Acid phosphatase/Vanadium-dependent haloperoxidase"/>
    <property type="match status" value="1"/>
</dbReference>
<dbReference type="AlphaFoldDB" id="A7HJK0"/>
<dbReference type="eggNOG" id="COG0671">
    <property type="taxonomic scope" value="Bacteria"/>
</dbReference>
<name>A7HJK0_FERNB</name>
<reference evidence="3 4" key="2">
    <citation type="journal article" date="2009" name="Proc. Natl. Acad. Sci. U.S.A.">
        <title>On the chimeric nature, thermophilic origin, and phylogenetic placement of the Thermotogales.</title>
        <authorList>
            <person name="Zhaxybayeva O."/>
            <person name="Swithers K.S."/>
            <person name="Lapierre P."/>
            <person name="Fournier G.P."/>
            <person name="Bickhart D.M."/>
            <person name="DeBoy R.T."/>
            <person name="Nelson K.E."/>
            <person name="Nesbo C.L."/>
            <person name="Doolittle W.F."/>
            <person name="Gogarten J.P."/>
            <person name="Noll K.M."/>
        </authorList>
    </citation>
    <scope>NUCLEOTIDE SEQUENCE [LARGE SCALE GENOMIC DNA]</scope>
    <source>
        <strain evidence="4">ATCC 35602 / DSM 5306 / Rt17-B1</strain>
    </source>
</reference>
<reference evidence="3 4" key="1">
    <citation type="submission" date="2007-07" db="EMBL/GenBank/DDBJ databases">
        <title>Complete sequence of Fervidobacterium nodosum Rt17-B1.</title>
        <authorList>
            <consortium name="US DOE Joint Genome Institute"/>
            <person name="Copeland A."/>
            <person name="Lucas S."/>
            <person name="Lapidus A."/>
            <person name="Barry K."/>
            <person name="Glavina del Rio T."/>
            <person name="Dalin E."/>
            <person name="Tice H."/>
            <person name="Pitluck S."/>
            <person name="Saunders E."/>
            <person name="Brettin T."/>
            <person name="Bruce D."/>
            <person name="Detter J.C."/>
            <person name="Han C."/>
            <person name="Schmutz J."/>
            <person name="Larimer F."/>
            <person name="Land M."/>
            <person name="Hauser L."/>
            <person name="Kyrpides N."/>
            <person name="Mikhailova N."/>
            <person name="Nelson K."/>
            <person name="Gogarten J.P."/>
            <person name="Noll K."/>
            <person name="Richardson P."/>
        </authorList>
    </citation>
    <scope>NUCLEOTIDE SEQUENCE [LARGE SCALE GENOMIC DNA]</scope>
    <source>
        <strain evidence="4">ATCC 35602 / DSM 5306 / Rt17-B1</strain>
    </source>
</reference>
<gene>
    <name evidence="3" type="ordered locus">Fnod_0216</name>
</gene>
<keyword evidence="4" id="KW-1185">Reference proteome</keyword>
<evidence type="ECO:0000313" key="3">
    <source>
        <dbReference type="EMBL" id="ABS60083.1"/>
    </source>
</evidence>
<dbReference type="Proteomes" id="UP000002415">
    <property type="component" value="Chromosome"/>
</dbReference>
<evidence type="ECO:0000256" key="1">
    <source>
        <dbReference type="SAM" id="Phobius"/>
    </source>
</evidence>
<keyword evidence="1" id="KW-0812">Transmembrane</keyword>
<dbReference type="Gene3D" id="1.20.144.10">
    <property type="entry name" value="Phosphatidic acid phosphatase type 2/haloperoxidase"/>
    <property type="match status" value="1"/>
</dbReference>
<feature type="domain" description="Phosphatidic acid phosphatase type 2/haloperoxidase" evidence="2">
    <location>
        <begin position="103"/>
        <end position="212"/>
    </location>
</feature>
<keyword evidence="1" id="KW-1133">Transmembrane helix</keyword>
<keyword evidence="1" id="KW-0472">Membrane</keyword>
<sequence length="218" mass="24742">MKIETSKTIVILFLLTFVSIFADFTDFNLIDETQYDLNHLIYNSDFITNPLTMLSGLSFLLDEHINKSVPKSSFLNFWDTFDTLEFSLLALTTALIIYPFDNYTAFTVVESFAVSAGLTALIKVLIGRARPYNNLGAFVFEPFNLNRDYQSFPSGHSALSWAIFTPVAKRFGDIWYAIPVVFSLQRVWSNNHWASDVLFGASIGYNIGSQFYDARKGE</sequence>